<dbReference type="PANTHER" id="PTHR44006">
    <property type="entry name" value="U5 SMALL NUCLEAR RIBONUCLEOPROTEIN 40 KDA PROTEIN"/>
    <property type="match status" value="1"/>
</dbReference>
<dbReference type="CDD" id="cd00200">
    <property type="entry name" value="WD40"/>
    <property type="match status" value="1"/>
</dbReference>
<keyword evidence="6" id="KW-0539">Nucleus</keyword>
<dbReference type="Pfam" id="PF00400">
    <property type="entry name" value="WD40"/>
    <property type="match status" value="7"/>
</dbReference>
<reference evidence="9 10" key="1">
    <citation type="journal article" date="2011" name="Genome Res.">
        <title>Phylogeny-wide analysis of social amoeba genomes highlights ancient origins for complex intercellular communication.</title>
        <authorList>
            <person name="Heidel A.J."/>
            <person name="Lawal H.M."/>
            <person name="Felder M."/>
            <person name="Schilde C."/>
            <person name="Helps N.R."/>
            <person name="Tunggal B."/>
            <person name="Rivero F."/>
            <person name="John U."/>
            <person name="Schleicher M."/>
            <person name="Eichinger L."/>
            <person name="Platzer M."/>
            <person name="Noegel A.A."/>
            <person name="Schaap P."/>
            <person name="Gloeckner G."/>
        </authorList>
    </citation>
    <scope>NUCLEOTIDE SEQUENCE [LARGE SCALE GENOMIC DNA]</scope>
    <source>
        <strain evidence="10">ATCC 26659 / Pp 5 / PN500</strain>
    </source>
</reference>
<dbReference type="FunFam" id="2.130.10.10:FF:000229">
    <property type="entry name" value="Small nuclear ribonucleoprotein U5 subunit 40"/>
    <property type="match status" value="1"/>
</dbReference>
<evidence type="ECO:0000256" key="5">
    <source>
        <dbReference type="ARBA" id="ARBA00023187"/>
    </source>
</evidence>
<dbReference type="PRINTS" id="PR00320">
    <property type="entry name" value="GPROTEINBRPT"/>
</dbReference>
<dbReference type="InterPro" id="IPR019775">
    <property type="entry name" value="WD40_repeat_CS"/>
</dbReference>
<evidence type="ECO:0000256" key="6">
    <source>
        <dbReference type="ARBA" id="ARBA00023242"/>
    </source>
</evidence>
<proteinExistence type="predicted"/>
<dbReference type="STRING" id="670386.D3BVR5"/>
<dbReference type="InterPro" id="IPR015943">
    <property type="entry name" value="WD40/YVTN_repeat-like_dom_sf"/>
</dbReference>
<dbReference type="FunCoup" id="D3BVR5">
    <property type="interactions" value="1293"/>
</dbReference>
<dbReference type="SMART" id="SM00320">
    <property type="entry name" value="WD40"/>
    <property type="match status" value="7"/>
</dbReference>
<name>D3BVR5_HETP5</name>
<sequence length="358" mass="39575">MEGNKKRQADNRGLIVVDNNSNNNSKKVKNELALRQTDSTSKEIILGTERTSKLKSPIMQLSGHKGEVFTVKFNSTGTAIASGSFDKEIFLWGVYEDCINYQVLKGHKGSVTELHWDRDGEQLYSVCTDKSVGIWDVKEGRLIKRIREHHAFVNSCCPVRRGPPLVATASDDCSARVFDTRKRHSVQTFQHKYPVTAVCFSDASDQVITGGIDNVVRVYDIRNNESELMILQGHSDTVTGLSVSPDGSHLLSNSMDNTLKVWDIRPFAPNNRCVKSLIGAQHGIDKNLLKCAWSPDGSKVTAGSSDSLVYVWDVSSGKILYRLPGHTGVVNQVEFHPNEPIIASCSADKTIFLGEIKP</sequence>
<dbReference type="PROSITE" id="PS50294">
    <property type="entry name" value="WD_REPEATS_REGION"/>
    <property type="match status" value="6"/>
</dbReference>
<dbReference type="PROSITE" id="PS00678">
    <property type="entry name" value="WD_REPEATS_1"/>
    <property type="match status" value="2"/>
</dbReference>
<accession>D3BVR5</accession>
<dbReference type="GO" id="GO:0003723">
    <property type="term" value="F:RNA binding"/>
    <property type="evidence" value="ECO:0007669"/>
    <property type="project" value="TreeGrafter"/>
</dbReference>
<dbReference type="InterPro" id="IPR052234">
    <property type="entry name" value="U5_snRNP_Component"/>
</dbReference>
<dbReference type="AlphaFoldDB" id="D3BVR5"/>
<protein>
    <submittedName>
        <fullName evidence="9">WD40 repeat-containing protein</fullName>
    </submittedName>
</protein>
<evidence type="ECO:0000256" key="3">
    <source>
        <dbReference type="ARBA" id="ARBA00022664"/>
    </source>
</evidence>
<organism evidence="9 10">
    <name type="scientific">Heterostelium pallidum (strain ATCC 26659 / Pp 5 / PN500)</name>
    <name type="common">Cellular slime mold</name>
    <name type="synonym">Polysphondylium pallidum</name>
    <dbReference type="NCBI Taxonomy" id="670386"/>
    <lineage>
        <taxon>Eukaryota</taxon>
        <taxon>Amoebozoa</taxon>
        <taxon>Evosea</taxon>
        <taxon>Eumycetozoa</taxon>
        <taxon>Dictyostelia</taxon>
        <taxon>Acytosteliales</taxon>
        <taxon>Acytosteliaceae</taxon>
        <taxon>Heterostelium</taxon>
    </lineage>
</organism>
<dbReference type="InterPro" id="IPR001680">
    <property type="entry name" value="WD40_rpt"/>
</dbReference>
<keyword evidence="5" id="KW-0508">mRNA splicing</keyword>
<feature type="repeat" description="WD" evidence="7">
    <location>
        <begin position="323"/>
        <end position="358"/>
    </location>
</feature>
<evidence type="ECO:0000256" key="7">
    <source>
        <dbReference type="PROSITE-ProRule" id="PRU00221"/>
    </source>
</evidence>
<feature type="repeat" description="WD" evidence="7">
    <location>
        <begin position="61"/>
        <end position="92"/>
    </location>
</feature>
<feature type="repeat" description="WD" evidence="7">
    <location>
        <begin position="104"/>
        <end position="145"/>
    </location>
</feature>
<dbReference type="SUPFAM" id="SSF50978">
    <property type="entry name" value="WD40 repeat-like"/>
    <property type="match status" value="1"/>
</dbReference>
<evidence type="ECO:0000313" key="9">
    <source>
        <dbReference type="EMBL" id="EFA74568.1"/>
    </source>
</evidence>
<keyword evidence="10" id="KW-1185">Reference proteome</keyword>
<keyword evidence="2 7" id="KW-0853">WD repeat</keyword>
<dbReference type="RefSeq" id="XP_020426702.1">
    <property type="nucleotide sequence ID" value="XM_020571113.1"/>
</dbReference>
<dbReference type="OMA" id="IWDIRPY"/>
<evidence type="ECO:0000256" key="2">
    <source>
        <dbReference type="ARBA" id="ARBA00022574"/>
    </source>
</evidence>
<evidence type="ECO:0000313" key="10">
    <source>
        <dbReference type="Proteomes" id="UP000001396"/>
    </source>
</evidence>
<dbReference type="GO" id="GO:0006397">
    <property type="term" value="P:mRNA processing"/>
    <property type="evidence" value="ECO:0007669"/>
    <property type="project" value="UniProtKB-KW"/>
</dbReference>
<feature type="region of interest" description="Disordered" evidence="8">
    <location>
        <begin position="1"/>
        <end position="22"/>
    </location>
</feature>
<comment type="subcellular location">
    <subcellularLocation>
        <location evidence="1">Nucleus</location>
    </subcellularLocation>
</comment>
<dbReference type="PROSITE" id="PS50082">
    <property type="entry name" value="WD_REPEATS_2"/>
    <property type="match status" value="6"/>
</dbReference>
<evidence type="ECO:0000256" key="4">
    <source>
        <dbReference type="ARBA" id="ARBA00022737"/>
    </source>
</evidence>
<comment type="caution">
    <text evidence="9">The sequence shown here is derived from an EMBL/GenBank/DDBJ whole genome shotgun (WGS) entry which is preliminary data.</text>
</comment>
<evidence type="ECO:0000256" key="1">
    <source>
        <dbReference type="ARBA" id="ARBA00004123"/>
    </source>
</evidence>
<feature type="repeat" description="WD" evidence="7">
    <location>
        <begin position="188"/>
        <end position="229"/>
    </location>
</feature>
<feature type="repeat" description="WD" evidence="7">
    <location>
        <begin position="292"/>
        <end position="322"/>
    </location>
</feature>
<dbReference type="Gene3D" id="2.130.10.10">
    <property type="entry name" value="YVTN repeat-like/Quinoprotein amine dehydrogenase"/>
    <property type="match status" value="1"/>
</dbReference>
<dbReference type="EMBL" id="ADBJ01000063">
    <property type="protein sequence ID" value="EFA74568.1"/>
    <property type="molecule type" value="Genomic_DNA"/>
</dbReference>
<dbReference type="InterPro" id="IPR020472">
    <property type="entry name" value="WD40_PAC1"/>
</dbReference>
<gene>
    <name evidence="9" type="primary">wdr57</name>
    <name evidence="9" type="ORF">PPL_00069</name>
</gene>
<keyword evidence="4" id="KW-0677">Repeat</keyword>
<keyword evidence="3" id="KW-0507">mRNA processing</keyword>
<feature type="compositionally biased region" description="Basic and acidic residues" evidence="8">
    <location>
        <begin position="1"/>
        <end position="10"/>
    </location>
</feature>
<evidence type="ECO:0000256" key="8">
    <source>
        <dbReference type="SAM" id="MobiDB-lite"/>
    </source>
</evidence>
<dbReference type="GO" id="GO:0005682">
    <property type="term" value="C:U5 snRNP"/>
    <property type="evidence" value="ECO:0007669"/>
    <property type="project" value="UniProtKB-ARBA"/>
</dbReference>
<dbReference type="InterPro" id="IPR036322">
    <property type="entry name" value="WD40_repeat_dom_sf"/>
</dbReference>
<dbReference type="InParanoid" id="D3BVR5"/>
<feature type="repeat" description="WD" evidence="7">
    <location>
        <begin position="231"/>
        <end position="265"/>
    </location>
</feature>
<dbReference type="GeneID" id="31355603"/>
<dbReference type="Proteomes" id="UP000001396">
    <property type="component" value="Unassembled WGS sequence"/>
</dbReference>
<dbReference type="PANTHER" id="PTHR44006:SF1">
    <property type="entry name" value="U5 SMALL NUCLEAR RIBONUCLEOPROTEIN 40 KDA PROTEIN"/>
    <property type="match status" value="1"/>
</dbReference>
<dbReference type="GO" id="GO:0000375">
    <property type="term" value="P:RNA splicing, via transesterification reactions"/>
    <property type="evidence" value="ECO:0007669"/>
    <property type="project" value="UniProtKB-ARBA"/>
</dbReference>
<dbReference type="GO" id="GO:0071013">
    <property type="term" value="C:catalytic step 2 spliceosome"/>
    <property type="evidence" value="ECO:0007669"/>
    <property type="project" value="TreeGrafter"/>
</dbReference>